<dbReference type="EMBL" id="GBRH01263872">
    <property type="protein sequence ID" value="JAD34023.1"/>
    <property type="molecule type" value="Transcribed_RNA"/>
</dbReference>
<organism evidence="1">
    <name type="scientific">Arundo donax</name>
    <name type="common">Giant reed</name>
    <name type="synonym">Donax arundinaceus</name>
    <dbReference type="NCBI Taxonomy" id="35708"/>
    <lineage>
        <taxon>Eukaryota</taxon>
        <taxon>Viridiplantae</taxon>
        <taxon>Streptophyta</taxon>
        <taxon>Embryophyta</taxon>
        <taxon>Tracheophyta</taxon>
        <taxon>Spermatophyta</taxon>
        <taxon>Magnoliopsida</taxon>
        <taxon>Liliopsida</taxon>
        <taxon>Poales</taxon>
        <taxon>Poaceae</taxon>
        <taxon>PACMAD clade</taxon>
        <taxon>Arundinoideae</taxon>
        <taxon>Arundineae</taxon>
        <taxon>Arundo</taxon>
    </lineage>
</organism>
<name>A0A0A8Z8L2_ARUDO</name>
<reference evidence="1" key="2">
    <citation type="journal article" date="2015" name="Data Brief">
        <title>Shoot transcriptome of the giant reed, Arundo donax.</title>
        <authorList>
            <person name="Barrero R.A."/>
            <person name="Guerrero F.D."/>
            <person name="Moolhuijzen P."/>
            <person name="Goolsby J.A."/>
            <person name="Tidwell J."/>
            <person name="Bellgard S.E."/>
            <person name="Bellgard M.I."/>
        </authorList>
    </citation>
    <scope>NUCLEOTIDE SEQUENCE</scope>
    <source>
        <tissue evidence="1">Shoot tissue taken approximately 20 cm above the soil surface</tissue>
    </source>
</reference>
<sequence>MHNVNPSIQHQIIPLKIAKREPFSSSKTVSHLDG</sequence>
<proteinExistence type="predicted"/>
<evidence type="ECO:0000313" key="1">
    <source>
        <dbReference type="EMBL" id="JAD34023.1"/>
    </source>
</evidence>
<dbReference type="AlphaFoldDB" id="A0A0A8Z8L2"/>
<protein>
    <submittedName>
        <fullName evidence="1">Uncharacterized protein</fullName>
    </submittedName>
</protein>
<accession>A0A0A8Z8L2</accession>
<reference evidence="1" key="1">
    <citation type="submission" date="2014-09" db="EMBL/GenBank/DDBJ databases">
        <authorList>
            <person name="Magalhaes I.L.F."/>
            <person name="Oliveira U."/>
            <person name="Santos F.R."/>
            <person name="Vidigal T.H.D.A."/>
            <person name="Brescovit A.D."/>
            <person name="Santos A.J."/>
        </authorList>
    </citation>
    <scope>NUCLEOTIDE SEQUENCE</scope>
    <source>
        <tissue evidence="1">Shoot tissue taken approximately 20 cm above the soil surface</tissue>
    </source>
</reference>